<name>A0A1R3K980_9ROSI</name>
<dbReference type="STRING" id="93759.A0A1R3K980"/>
<evidence type="ECO:0000313" key="3">
    <source>
        <dbReference type="Proteomes" id="UP000187203"/>
    </source>
</evidence>
<protein>
    <submittedName>
        <fullName evidence="2">DNA topoisomerase 6 subunit A-like protein</fullName>
    </submittedName>
</protein>
<comment type="caution">
    <text evidence="2">The sequence shown here is derived from an EMBL/GenBank/DDBJ whole genome shotgun (WGS) entry which is preliminary data.</text>
</comment>
<proteinExistence type="predicted"/>
<accession>A0A1R3K980</accession>
<dbReference type="EMBL" id="AWUE01014452">
    <property type="protein sequence ID" value="OMP03660.1"/>
    <property type="molecule type" value="Genomic_DNA"/>
</dbReference>
<dbReference type="OrthoDB" id="5377392at2759"/>
<dbReference type="Proteomes" id="UP000187203">
    <property type="component" value="Unassembled WGS sequence"/>
</dbReference>
<dbReference type="AlphaFoldDB" id="A0A1R3K980"/>
<feature type="region of interest" description="Disordered" evidence="1">
    <location>
        <begin position="1"/>
        <end position="20"/>
    </location>
</feature>
<reference evidence="3" key="1">
    <citation type="submission" date="2013-09" db="EMBL/GenBank/DDBJ databases">
        <title>Corchorus olitorius genome sequencing.</title>
        <authorList>
            <person name="Alam M."/>
            <person name="Haque M.S."/>
            <person name="Islam M.S."/>
            <person name="Emdad E.M."/>
            <person name="Islam M.M."/>
            <person name="Ahmed B."/>
            <person name="Halim A."/>
            <person name="Hossen Q.M.M."/>
            <person name="Hossain M.Z."/>
            <person name="Ahmed R."/>
            <person name="Khan M.M."/>
            <person name="Islam R."/>
            <person name="Rashid M.M."/>
            <person name="Khan S.A."/>
            <person name="Rahman M.S."/>
            <person name="Alam M."/>
            <person name="Yahiya A.S."/>
            <person name="Khan M.S."/>
            <person name="Azam M.S."/>
            <person name="Haque T."/>
            <person name="Lashkar M.Z.H."/>
            <person name="Akhand A.I."/>
            <person name="Morshed G."/>
            <person name="Roy S."/>
            <person name="Uddin K.S."/>
            <person name="Rabeya T."/>
            <person name="Hossain A.S."/>
            <person name="Chowdhury A."/>
            <person name="Snigdha A.R."/>
            <person name="Mortoza M.S."/>
            <person name="Matin S.A."/>
            <person name="Hoque S.M.E."/>
            <person name="Islam M.K."/>
            <person name="Roy D.K."/>
            <person name="Haider R."/>
            <person name="Moosa M.M."/>
            <person name="Elias S.M."/>
            <person name="Hasan A.M."/>
            <person name="Jahan S."/>
            <person name="Shafiuddin M."/>
            <person name="Mahmood N."/>
            <person name="Shommy N.S."/>
        </authorList>
    </citation>
    <scope>NUCLEOTIDE SEQUENCE [LARGE SCALE GENOMIC DNA]</scope>
    <source>
        <strain evidence="3">cv. O-4</strain>
    </source>
</reference>
<sequence>MADKKKRRRTDSDSDSQPFKHLLKSDEQILQMLKSFSSSFASSSTSKPLTLADLSLASTCREVSDLPLSSVQSNIESLVLQLAHQILSGQGFSFTVPSRASTNQLSRSRNSTGSS</sequence>
<keyword evidence="3" id="KW-1185">Reference proteome</keyword>
<evidence type="ECO:0000313" key="2">
    <source>
        <dbReference type="EMBL" id="OMP03660.1"/>
    </source>
</evidence>
<evidence type="ECO:0000256" key="1">
    <source>
        <dbReference type="SAM" id="MobiDB-lite"/>
    </source>
</evidence>
<organism evidence="2 3">
    <name type="scientific">Corchorus olitorius</name>
    <dbReference type="NCBI Taxonomy" id="93759"/>
    <lineage>
        <taxon>Eukaryota</taxon>
        <taxon>Viridiplantae</taxon>
        <taxon>Streptophyta</taxon>
        <taxon>Embryophyta</taxon>
        <taxon>Tracheophyta</taxon>
        <taxon>Spermatophyta</taxon>
        <taxon>Magnoliopsida</taxon>
        <taxon>eudicotyledons</taxon>
        <taxon>Gunneridae</taxon>
        <taxon>Pentapetalae</taxon>
        <taxon>rosids</taxon>
        <taxon>malvids</taxon>
        <taxon>Malvales</taxon>
        <taxon>Malvaceae</taxon>
        <taxon>Grewioideae</taxon>
        <taxon>Apeibeae</taxon>
        <taxon>Corchorus</taxon>
    </lineage>
</organism>
<gene>
    <name evidence="2" type="ORF">COLO4_10282</name>
</gene>